<feature type="signal peptide" evidence="1">
    <location>
        <begin position="1"/>
        <end position="20"/>
    </location>
</feature>
<evidence type="ECO:0000313" key="3">
    <source>
        <dbReference type="RefSeq" id="XP_011206087.2"/>
    </source>
</evidence>
<evidence type="ECO:0000256" key="1">
    <source>
        <dbReference type="SAM" id="SignalP"/>
    </source>
</evidence>
<reference evidence="3" key="1">
    <citation type="submission" date="2025-08" db="UniProtKB">
        <authorList>
            <consortium name="RefSeq"/>
        </authorList>
    </citation>
    <scope>IDENTIFICATION</scope>
    <source>
        <tissue evidence="3">Adult</tissue>
    </source>
</reference>
<dbReference type="RefSeq" id="XP_011206087.2">
    <property type="nucleotide sequence ID" value="XM_011207785.3"/>
</dbReference>
<dbReference type="Proteomes" id="UP001652620">
    <property type="component" value="Chromosome 3"/>
</dbReference>
<dbReference type="GeneID" id="105228116"/>
<gene>
    <name evidence="3" type="primary">LOC105228116</name>
</gene>
<proteinExistence type="predicted"/>
<dbReference type="OrthoDB" id="8068389at2759"/>
<accession>A0A6I9VAD5</accession>
<dbReference type="PROSITE" id="PS51257">
    <property type="entry name" value="PROKAR_LIPOPROTEIN"/>
    <property type="match status" value="1"/>
</dbReference>
<dbReference type="AlphaFoldDB" id="A0A6I9VAD5"/>
<keyword evidence="1" id="KW-0732">Signal</keyword>
<keyword evidence="2" id="KW-1185">Reference proteome</keyword>
<dbReference type="InParanoid" id="A0A6I9VAD5"/>
<sequence>MKFLAALSLALCLFVVACHGVPVERETLLSIEKAQPVAVVSAEGQPQQLRRVARHGFGGGFGPGFGGYGGYPFGGYGGYGGYPIGGYGGYGGYPIGGYGGYPIGGFGGSSSSAYASSSSGGYQFFG</sequence>
<evidence type="ECO:0000313" key="2">
    <source>
        <dbReference type="Proteomes" id="UP001652620"/>
    </source>
</evidence>
<feature type="chain" id="PRO_5047199648" evidence="1">
    <location>
        <begin position="21"/>
        <end position="126"/>
    </location>
</feature>
<dbReference type="KEGG" id="bdr:105228116"/>
<protein>
    <submittedName>
        <fullName evidence="3">Prisilkin-39</fullName>
    </submittedName>
</protein>
<organism evidence="2 3">
    <name type="scientific">Bactrocera dorsalis</name>
    <name type="common">Oriental fruit fly</name>
    <name type="synonym">Dacus dorsalis</name>
    <dbReference type="NCBI Taxonomy" id="27457"/>
    <lineage>
        <taxon>Eukaryota</taxon>
        <taxon>Metazoa</taxon>
        <taxon>Ecdysozoa</taxon>
        <taxon>Arthropoda</taxon>
        <taxon>Hexapoda</taxon>
        <taxon>Insecta</taxon>
        <taxon>Pterygota</taxon>
        <taxon>Neoptera</taxon>
        <taxon>Endopterygota</taxon>
        <taxon>Diptera</taxon>
        <taxon>Brachycera</taxon>
        <taxon>Muscomorpha</taxon>
        <taxon>Tephritoidea</taxon>
        <taxon>Tephritidae</taxon>
        <taxon>Bactrocera</taxon>
        <taxon>Bactrocera</taxon>
    </lineage>
</organism>
<name>A0A6I9VAD5_BACDO</name>